<dbReference type="PANTHER" id="PTHR43353">
    <property type="entry name" value="SUCCINATE-SEMIALDEHYDE DEHYDROGENASE, MITOCHONDRIAL"/>
    <property type="match status" value="1"/>
</dbReference>
<dbReference type="PROSITE" id="PS00070">
    <property type="entry name" value="ALDEHYDE_DEHYDR_CYS"/>
    <property type="match status" value="1"/>
</dbReference>
<evidence type="ECO:0000256" key="1">
    <source>
        <dbReference type="ARBA" id="ARBA00009986"/>
    </source>
</evidence>
<organism evidence="9">
    <name type="scientific">Daucus carota subsp. sativus</name>
    <name type="common">Carrot</name>
    <dbReference type="NCBI Taxonomy" id="79200"/>
    <lineage>
        <taxon>Eukaryota</taxon>
        <taxon>Viridiplantae</taxon>
        <taxon>Streptophyta</taxon>
        <taxon>Embryophyta</taxon>
        <taxon>Tracheophyta</taxon>
        <taxon>Spermatophyta</taxon>
        <taxon>Magnoliopsida</taxon>
        <taxon>eudicotyledons</taxon>
        <taxon>Gunneridae</taxon>
        <taxon>Pentapetalae</taxon>
        <taxon>asterids</taxon>
        <taxon>campanulids</taxon>
        <taxon>Apiales</taxon>
        <taxon>Apiaceae</taxon>
        <taxon>Apioideae</taxon>
        <taxon>Scandiceae</taxon>
        <taxon>Daucinae</taxon>
        <taxon>Daucus</taxon>
        <taxon>Daucus sect. Daucus</taxon>
    </lineage>
</organism>
<dbReference type="InterPro" id="IPR016162">
    <property type="entry name" value="Ald_DH_N"/>
</dbReference>
<dbReference type="Gene3D" id="3.40.309.10">
    <property type="entry name" value="Aldehyde Dehydrogenase, Chain A, domain 2"/>
    <property type="match status" value="1"/>
</dbReference>
<evidence type="ECO:0000256" key="5">
    <source>
        <dbReference type="ARBA" id="ARBA00030806"/>
    </source>
</evidence>
<dbReference type="InterPro" id="IPR016160">
    <property type="entry name" value="Ald_DH_CS_CYS"/>
</dbReference>
<evidence type="ECO:0000256" key="6">
    <source>
        <dbReference type="PROSITE-ProRule" id="PRU10007"/>
    </source>
</evidence>
<dbReference type="InterPro" id="IPR029510">
    <property type="entry name" value="Ald_DH_CS_GLU"/>
</dbReference>
<dbReference type="PROSITE" id="PS00687">
    <property type="entry name" value="ALDEHYDE_DEHYDR_GLU"/>
    <property type="match status" value="1"/>
</dbReference>
<name>A0A175YKS6_DAUCS</name>
<evidence type="ECO:0000259" key="8">
    <source>
        <dbReference type="Pfam" id="PF00171"/>
    </source>
</evidence>
<dbReference type="AlphaFoldDB" id="A0A175YKS6"/>
<dbReference type="InterPro" id="IPR016163">
    <property type="entry name" value="Ald_DH_C"/>
</dbReference>
<evidence type="ECO:0000256" key="4">
    <source>
        <dbReference type="ARBA" id="ARBA00023002"/>
    </source>
</evidence>
<dbReference type="SUPFAM" id="SSF53720">
    <property type="entry name" value="ALDH-like"/>
    <property type="match status" value="1"/>
</dbReference>
<protein>
    <recommendedName>
        <fullName evidence="3">Succinate-semialdehyde dehydrogenase, mitochondrial</fullName>
        <ecNumber evidence="2">1.2.1.24</ecNumber>
    </recommendedName>
    <alternativeName>
        <fullName evidence="5">NAD(+)-dependent succinic semialdehyde dehydrogenase</fullName>
    </alternativeName>
</protein>
<dbReference type="Gramene" id="KZM83967">
    <property type="protein sequence ID" value="KZM83967"/>
    <property type="gene ID" value="DCAR_028611"/>
</dbReference>
<reference evidence="9" key="1">
    <citation type="journal article" date="2016" name="Nat. Genet.">
        <title>A high-quality carrot genome assembly provides new insights into carotenoid accumulation and asterid genome evolution.</title>
        <authorList>
            <person name="Iorizzo M."/>
            <person name="Ellison S."/>
            <person name="Senalik D."/>
            <person name="Zeng P."/>
            <person name="Satapoomin P."/>
            <person name="Huang J."/>
            <person name="Bowman M."/>
            <person name="Iovene M."/>
            <person name="Sanseverino W."/>
            <person name="Cavagnaro P."/>
            <person name="Yildiz M."/>
            <person name="Macko-Podgorni A."/>
            <person name="Moranska E."/>
            <person name="Grzebelus E."/>
            <person name="Grzebelus D."/>
            <person name="Ashrafi H."/>
            <person name="Zheng Z."/>
            <person name="Cheng S."/>
            <person name="Spooner D."/>
            <person name="Van Deynze A."/>
            <person name="Simon P."/>
        </authorList>
    </citation>
    <scope>NUCLEOTIDE SEQUENCE [LARGE SCALE GENOMIC DNA]</scope>
    <source>
        <tissue evidence="9">Leaf</tissue>
    </source>
</reference>
<gene>
    <name evidence="9" type="ORF">DCAR_028611</name>
</gene>
<dbReference type="EC" id="1.2.1.24" evidence="2"/>
<evidence type="ECO:0000256" key="3">
    <source>
        <dbReference type="ARBA" id="ARBA00019842"/>
    </source>
</evidence>
<accession>A0A175YKS6</accession>
<dbReference type="Gene3D" id="3.40.605.10">
    <property type="entry name" value="Aldehyde Dehydrogenase, Chain A, domain 1"/>
    <property type="match status" value="1"/>
</dbReference>
<proteinExistence type="inferred from homology"/>
<dbReference type="InterPro" id="IPR016161">
    <property type="entry name" value="Ald_DH/histidinol_DH"/>
</dbReference>
<dbReference type="EMBL" id="LNRQ01000008">
    <property type="protein sequence ID" value="KZM83967.1"/>
    <property type="molecule type" value="Genomic_DNA"/>
</dbReference>
<comment type="similarity">
    <text evidence="1 7">Belongs to the aldehyde dehydrogenase family.</text>
</comment>
<dbReference type="GO" id="GO:0004777">
    <property type="term" value="F:succinate-semialdehyde dehydrogenase (NAD+) activity"/>
    <property type="evidence" value="ECO:0007669"/>
    <property type="project" value="UniProtKB-EC"/>
</dbReference>
<evidence type="ECO:0000313" key="9">
    <source>
        <dbReference type="EMBL" id="KZM83967.1"/>
    </source>
</evidence>
<sequence length="101" mass="10838">MAGAAGTVKKVSLELGGNAPCITFDDAELGVAVKGTLGTKFRNTGQRCICANTILVQEGIYDKFAKALSDAINIYILLSGVPPFWAGYIWRGFAWRSQPLI</sequence>
<dbReference type="InterPro" id="IPR050740">
    <property type="entry name" value="Aldehyde_DH_Superfamily"/>
</dbReference>
<keyword evidence="4 7" id="KW-0560">Oxidoreductase</keyword>
<comment type="caution">
    <text evidence="9">The sequence shown here is derived from an EMBL/GenBank/DDBJ whole genome shotgun (WGS) entry which is preliminary data.</text>
</comment>
<dbReference type="STRING" id="79200.A0A175YKS6"/>
<feature type="domain" description="Aldehyde dehydrogenase" evidence="8">
    <location>
        <begin position="4"/>
        <end position="72"/>
    </location>
</feature>
<feature type="active site" evidence="6">
    <location>
        <position position="14"/>
    </location>
</feature>
<evidence type="ECO:0000256" key="7">
    <source>
        <dbReference type="RuleBase" id="RU003345"/>
    </source>
</evidence>
<dbReference type="PANTHER" id="PTHR43353:SF5">
    <property type="entry name" value="SUCCINATE-SEMIALDEHYDE DEHYDROGENASE, MITOCHONDRIAL"/>
    <property type="match status" value="1"/>
</dbReference>
<evidence type="ECO:0000256" key="2">
    <source>
        <dbReference type="ARBA" id="ARBA00013051"/>
    </source>
</evidence>
<dbReference type="InterPro" id="IPR015590">
    <property type="entry name" value="Aldehyde_DH_dom"/>
</dbReference>
<dbReference type="Pfam" id="PF00171">
    <property type="entry name" value="Aldedh"/>
    <property type="match status" value="1"/>
</dbReference>
<dbReference type="GO" id="GO:0009450">
    <property type="term" value="P:gamma-aminobutyric acid catabolic process"/>
    <property type="evidence" value="ECO:0007669"/>
    <property type="project" value="TreeGrafter"/>
</dbReference>